<dbReference type="EMBL" id="CP030763">
    <property type="protein sequence ID" value="AXA44093.1"/>
    <property type="molecule type" value="Genomic_DNA"/>
</dbReference>
<dbReference type="Pfam" id="PF05406">
    <property type="entry name" value="WGR"/>
    <property type="match status" value="1"/>
</dbReference>
<sequence>MGSGRGATRAVHHRHLARVRSFTKMNQSYVIDSNVSLDAAVPFDDDPSMIAQPYQLYIERADPAKNMARYYAMEIGQTMFGEPCLTRRWGRIGKLGQEKHHVFEREEEAVRLFLDLVKQKRARGYRPRTALRY</sequence>
<geneLocation type="plasmid" evidence="2 3">
    <name>unnamed3</name>
</geneLocation>
<dbReference type="PROSITE" id="PS51977">
    <property type="entry name" value="WGR"/>
    <property type="match status" value="1"/>
</dbReference>
<organism evidence="2 3">
    <name type="scientific">Rhizobium leguminosarum</name>
    <dbReference type="NCBI Taxonomy" id="384"/>
    <lineage>
        <taxon>Bacteria</taxon>
        <taxon>Pseudomonadati</taxon>
        <taxon>Pseudomonadota</taxon>
        <taxon>Alphaproteobacteria</taxon>
        <taxon>Hyphomicrobiales</taxon>
        <taxon>Rhizobiaceae</taxon>
        <taxon>Rhizobium/Agrobacterium group</taxon>
        <taxon>Rhizobium</taxon>
    </lineage>
</organism>
<evidence type="ECO:0000313" key="3">
    <source>
        <dbReference type="Proteomes" id="UP000251166"/>
    </source>
</evidence>
<dbReference type="SUPFAM" id="SSF142921">
    <property type="entry name" value="WGR domain-like"/>
    <property type="match status" value="1"/>
</dbReference>
<dbReference type="InterPro" id="IPR049809">
    <property type="entry name" value="YehF/YfeS-like_WGR"/>
</dbReference>
<evidence type="ECO:0000313" key="2">
    <source>
        <dbReference type="EMBL" id="AXA44093.1"/>
    </source>
</evidence>
<dbReference type="SMART" id="SM00773">
    <property type="entry name" value="WGR"/>
    <property type="match status" value="1"/>
</dbReference>
<accession>A0A2Z4YVE7</accession>
<dbReference type="InterPro" id="IPR036930">
    <property type="entry name" value="WGR_dom_sf"/>
</dbReference>
<name>A0A2Z4YVE7_RHILE</name>
<dbReference type="CDD" id="cd07996">
    <property type="entry name" value="WGR_MMR_like"/>
    <property type="match status" value="1"/>
</dbReference>
<proteinExistence type="predicted"/>
<protein>
    <submittedName>
        <fullName evidence="2">WGR domain family protein</fullName>
    </submittedName>
</protein>
<dbReference type="InterPro" id="IPR008893">
    <property type="entry name" value="WGR_domain"/>
</dbReference>
<dbReference type="Gene3D" id="2.20.140.10">
    <property type="entry name" value="WGR domain"/>
    <property type="match status" value="1"/>
</dbReference>
<feature type="domain" description="WGR" evidence="1">
    <location>
        <begin position="38"/>
        <end position="133"/>
    </location>
</feature>
<dbReference type="Proteomes" id="UP000251166">
    <property type="component" value="Plasmid unnamed3"/>
</dbReference>
<dbReference type="AlphaFoldDB" id="A0A2Z4YVE7"/>
<keyword evidence="2" id="KW-0614">Plasmid</keyword>
<evidence type="ECO:0000259" key="1">
    <source>
        <dbReference type="PROSITE" id="PS51977"/>
    </source>
</evidence>
<gene>
    <name evidence="2" type="ORF">DLJ82_6122</name>
</gene>
<reference evidence="2 3" key="1">
    <citation type="submission" date="2018-07" db="EMBL/GenBank/DDBJ databases">
        <title>Rhizobium leguminosarum strain:ATCC 14479 Genome sequencing and assembly.</title>
        <authorList>
            <person name="Chakraborty R."/>
        </authorList>
    </citation>
    <scope>NUCLEOTIDE SEQUENCE [LARGE SCALE GENOMIC DNA]</scope>
    <source>
        <strain evidence="2 3">ATCC 14479</strain>
        <plasmid evidence="3">Plasmid unnamed3</plasmid>
    </source>
</reference>